<organism evidence="10">
    <name type="scientific">Lippia sidoides</name>
    <name type="common">Pepper-rosmarin</name>
    <dbReference type="NCBI Taxonomy" id="542673"/>
    <lineage>
        <taxon>Eukaryota</taxon>
        <taxon>Viridiplantae</taxon>
        <taxon>Streptophyta</taxon>
        <taxon>Embryophyta</taxon>
        <taxon>Tracheophyta</taxon>
        <taxon>Spermatophyta</taxon>
        <taxon>Magnoliopsida</taxon>
        <taxon>eudicotyledons</taxon>
        <taxon>Gunneridae</taxon>
        <taxon>Pentapetalae</taxon>
        <taxon>asterids</taxon>
        <taxon>lamiids</taxon>
        <taxon>Lamiales</taxon>
        <taxon>Verbenaceae</taxon>
        <taxon>Lantaneae</taxon>
        <taxon>Lippia</taxon>
    </lineage>
</organism>
<dbReference type="UniPathway" id="UPA00655">
    <property type="reaction ID" value="UER00711"/>
</dbReference>
<dbReference type="EMBL" id="MK248831">
    <property type="protein sequence ID" value="QGN74788.1"/>
    <property type="molecule type" value="Genomic_DNA"/>
</dbReference>
<keyword evidence="4 7" id="KW-0863">Zinc-finger</keyword>
<dbReference type="GO" id="GO:0016743">
    <property type="term" value="F:carboxyl- or carbamoyltransferase activity"/>
    <property type="evidence" value="ECO:0007669"/>
    <property type="project" value="UniProtKB-UniRule"/>
</dbReference>
<dbReference type="HAMAP" id="MF_01395">
    <property type="entry name" value="AcetylCoA_CT_beta"/>
    <property type="match status" value="1"/>
</dbReference>
<evidence type="ECO:0000256" key="1">
    <source>
        <dbReference type="ARBA" id="ARBA00011842"/>
    </source>
</evidence>
<feature type="zinc finger region" description="C4-type" evidence="7">
    <location>
        <begin position="244"/>
        <end position="266"/>
    </location>
</feature>
<dbReference type="SUPFAM" id="SSF52096">
    <property type="entry name" value="ClpP/crotonase"/>
    <property type="match status" value="2"/>
</dbReference>
<evidence type="ECO:0000313" key="10">
    <source>
        <dbReference type="EMBL" id="QGN74788.1"/>
    </source>
</evidence>
<feature type="region of interest" description="Disordered" evidence="8">
    <location>
        <begin position="307"/>
        <end position="334"/>
    </location>
</feature>
<proteinExistence type="inferred from homology"/>
<dbReference type="GeneID" id="42906944"/>
<keyword evidence="7" id="KW-0275">Fatty acid biosynthesis</keyword>
<keyword evidence="2 7" id="KW-0808">Transferase</keyword>
<evidence type="ECO:0000259" key="9">
    <source>
        <dbReference type="PROSITE" id="PS50980"/>
    </source>
</evidence>
<feature type="compositionally biased region" description="Basic and acidic residues" evidence="8">
    <location>
        <begin position="511"/>
        <end position="553"/>
    </location>
</feature>
<dbReference type="GO" id="GO:0005524">
    <property type="term" value="F:ATP binding"/>
    <property type="evidence" value="ECO:0007669"/>
    <property type="project" value="UniProtKB-KW"/>
</dbReference>
<feature type="compositionally biased region" description="Basic and acidic residues" evidence="8">
    <location>
        <begin position="317"/>
        <end position="332"/>
    </location>
</feature>
<feature type="region of interest" description="Disordered" evidence="8">
    <location>
        <begin position="27"/>
        <end position="73"/>
    </location>
</feature>
<feature type="binding site" evidence="7">
    <location>
        <position position="266"/>
    </location>
    <ligand>
        <name>Zn(2+)</name>
        <dbReference type="ChEBI" id="CHEBI:29105"/>
    </ligand>
</feature>
<keyword evidence="3 7" id="KW-0547">Nucleotide-binding</keyword>
<feature type="binding site" evidence="7">
    <location>
        <position position="263"/>
    </location>
    <ligand>
        <name>Zn(2+)</name>
        <dbReference type="ChEBI" id="CHEBI:29105"/>
    </ligand>
</feature>
<evidence type="ECO:0000256" key="6">
    <source>
        <dbReference type="ARBA" id="ARBA00022840"/>
    </source>
</evidence>
<dbReference type="PANTHER" id="PTHR42995">
    <property type="entry name" value="ACETYL-COENZYME A CARBOXYLASE CARBOXYL TRANSFERASE SUBUNIT BETA, CHLOROPLASTIC"/>
    <property type="match status" value="1"/>
</dbReference>
<dbReference type="GO" id="GO:0003989">
    <property type="term" value="F:acetyl-CoA carboxylase activity"/>
    <property type="evidence" value="ECO:0007669"/>
    <property type="project" value="InterPro"/>
</dbReference>
<dbReference type="InterPro" id="IPR000438">
    <property type="entry name" value="Acetyl_CoA_COase_Trfase_b_su"/>
</dbReference>
<dbReference type="GO" id="GO:0009317">
    <property type="term" value="C:acetyl-CoA carboxylase complex"/>
    <property type="evidence" value="ECO:0007669"/>
    <property type="project" value="InterPro"/>
</dbReference>
<comment type="subunit">
    <text evidence="1">Acetyl-CoA carboxylase is a heterohexamer composed of biotin carboxyl carrier protein, biotin carboxylase and 2 subunits each of ACCase subunit alpha and ACCase plastid-coded subunit beta (accD).</text>
</comment>
<feature type="compositionally biased region" description="Polar residues" evidence="8">
    <location>
        <begin position="194"/>
        <end position="208"/>
    </location>
</feature>
<evidence type="ECO:0000256" key="3">
    <source>
        <dbReference type="ARBA" id="ARBA00022741"/>
    </source>
</evidence>
<reference evidence="10" key="1">
    <citation type="submission" date="2018-11" db="EMBL/GenBank/DDBJ databases">
        <authorList>
            <person name="Sarzi D."/>
            <person name="Furtado C."/>
            <person name="Haerolde L."/>
            <person name="Prosdocimi F."/>
        </authorList>
    </citation>
    <scope>NUCLEOTIDE SEQUENCE</scope>
    <source>
        <tissue evidence="10">Aerial parts</tissue>
    </source>
</reference>
<dbReference type="PRINTS" id="PR01070">
    <property type="entry name" value="ACCCTRFRASEB"/>
</dbReference>
<keyword evidence="7" id="KW-0443">Lipid metabolism</keyword>
<keyword evidence="7" id="KW-0479">Metal-binding</keyword>
<evidence type="ECO:0000256" key="5">
    <source>
        <dbReference type="ARBA" id="ARBA00022833"/>
    </source>
</evidence>
<dbReference type="GO" id="GO:0006633">
    <property type="term" value="P:fatty acid biosynthetic process"/>
    <property type="evidence" value="ECO:0007669"/>
    <property type="project" value="UniProtKB-KW"/>
</dbReference>
<evidence type="ECO:0000256" key="7">
    <source>
        <dbReference type="HAMAP-Rule" id="MF_01395"/>
    </source>
</evidence>
<protein>
    <recommendedName>
        <fullName evidence="7">Acetyl-coenzyme A carboxylase carboxyl transferase subunit beta, chloroplastic</fullName>
        <shortName evidence="7">ACCase subunit beta</shortName>
        <shortName evidence="7">Acetyl-CoA carboxylase carboxyltransferase subunit beta</shortName>
        <ecNumber evidence="7">2.1.3.15</ecNumber>
    </recommendedName>
</protein>
<comment type="subcellular location">
    <subcellularLocation>
        <location evidence="7">Plastid</location>
        <location evidence="7">Chloroplast stroma</location>
    </subcellularLocation>
</comment>
<sequence length="761" mass="88623">MAIGWFNEMVFHFQKELERRYGIKKSTHNLGPIENTSQSQDPGRKGRAKKAKNIHSCRNHDNSSYTNVDNLPDSDDDSDEPLFFVTDSNGDIFSSKNWETEVENYLCYLSELERYCSFMSQVKDGFSGWSFDLFKKTNKTGGSNQTEESFSRRVLDIGFGREFDLDFKYDDNPQVKDYTNFDEIEIFDPRFNRYNENPSGNSENQNENPSDDSENPSGNSENQNENQSGESNPNAWMGELWVMCEDCAHLNFKKFFLDKLNICEECGSHLAMNSSERIEVFVDPGTWVPMHEDMLSLDFLECLWEEGESQEEENKEQEENKEVDKEENKQEESELVEEGPFYRLYKKRGAYKYKVVFPYKENLPLLIRKSHLLVDLEEIEKEEKQEGEYQEEEGFELAEAYGFVEKGPLYELYQDGESTYKINRVEIEYHKEENKEVHKEENKQEEYELVREGLFYILYKYKGDKEENKQQEYELLRRDPFDRYDIYKIKINGVEVEFPYKVEVGENTEQEENKEVDKEENNKEEENKEVDKEENNKEGENKEVDKEENKQEEEKDEPYDDRLDRYERDTGLSEAIQTGVGQINGFPVAMGFMDFRFIGGSMGSVVGEKITRLIEYATNQFLPLIIVCASGGARMQEGSLSLMQMGKIACALYDYQSINKLFFVSVLTSPTTGGVTASFGMLGDIIIAEPNATIAFAGKRVIEETLKIEVPEGIQETEFLFEQGAFDLILPRTLFKKVLIEIFRFQDLESLNTNLMKYSIR</sequence>
<geneLocation type="chloroplast" evidence="10"/>
<dbReference type="Gene3D" id="3.90.226.10">
    <property type="entry name" value="2-enoyl-CoA Hydratase, Chain A, domain 1"/>
    <property type="match status" value="2"/>
</dbReference>
<keyword evidence="7" id="KW-0276">Fatty acid metabolism</keyword>
<comment type="catalytic activity">
    <reaction evidence="7">
        <text>N(6)-carboxybiotinyl-L-lysyl-[protein] + acetyl-CoA = N(6)-biotinyl-L-lysyl-[protein] + malonyl-CoA</text>
        <dbReference type="Rhea" id="RHEA:54728"/>
        <dbReference type="Rhea" id="RHEA-COMP:10505"/>
        <dbReference type="Rhea" id="RHEA-COMP:10506"/>
        <dbReference type="ChEBI" id="CHEBI:57288"/>
        <dbReference type="ChEBI" id="CHEBI:57384"/>
        <dbReference type="ChEBI" id="CHEBI:83144"/>
        <dbReference type="ChEBI" id="CHEBI:83145"/>
        <dbReference type="EC" id="2.1.3.15"/>
    </reaction>
</comment>
<keyword evidence="10" id="KW-0150">Chloroplast</keyword>
<evidence type="ECO:0000256" key="8">
    <source>
        <dbReference type="SAM" id="MobiDB-lite"/>
    </source>
</evidence>
<dbReference type="InterPro" id="IPR011762">
    <property type="entry name" value="COA_CT_N"/>
</dbReference>
<comment type="similarity">
    <text evidence="7">Belongs to the AccD/PCCB family.</text>
</comment>
<keyword evidence="10" id="KW-0934">Plastid</keyword>
<dbReference type="PROSITE" id="PS50980">
    <property type="entry name" value="COA_CT_NTER"/>
    <property type="match status" value="1"/>
</dbReference>
<dbReference type="PANTHER" id="PTHR42995:SF5">
    <property type="entry name" value="ACETYL-COENZYME A CARBOXYLASE CARBOXYL TRANSFERASE SUBUNIT BETA, CHLOROPLASTIC"/>
    <property type="match status" value="1"/>
</dbReference>
<dbReference type="GO" id="GO:0008270">
    <property type="term" value="F:zinc ion binding"/>
    <property type="evidence" value="ECO:0007669"/>
    <property type="project" value="UniProtKB-UniRule"/>
</dbReference>
<feature type="region of interest" description="Disordered" evidence="8">
    <location>
        <begin position="507"/>
        <end position="563"/>
    </location>
</feature>
<feature type="compositionally biased region" description="Basic residues" evidence="8">
    <location>
        <begin position="45"/>
        <end position="57"/>
    </location>
</feature>
<keyword evidence="6 7" id="KW-0067">ATP-binding</keyword>
<comment type="cofactor">
    <cofactor evidence="7">
        <name>Zn(2+)</name>
        <dbReference type="ChEBI" id="CHEBI:29105"/>
    </cofactor>
    <text evidence="7">Binds 1 zinc ion per subunit.</text>
</comment>
<dbReference type="Pfam" id="PF01039">
    <property type="entry name" value="Carboxyl_trans"/>
    <property type="match status" value="1"/>
</dbReference>
<comment type="function">
    <text evidence="7">Component of the acetyl coenzyme A carboxylase (ACC) complex. Biotin carboxylase (BC) catalyzes the carboxylation of biotin on its carrier protein (BCCP) and then the CO(2) group is transferred by the transcarboxylase to acetyl-CoA to form malonyl-CoA.</text>
</comment>
<name>A0A650AMZ6_LIPSI</name>
<comment type="pathway">
    <text evidence="7">Lipid metabolism; malonyl-CoA biosynthesis; malonyl-CoA from acetyl-CoA: step 1/1.</text>
</comment>
<dbReference type="AlphaFoldDB" id="A0A650AMZ6"/>
<feature type="binding site" evidence="7">
    <location>
        <position position="244"/>
    </location>
    <ligand>
        <name>Zn(2+)</name>
        <dbReference type="ChEBI" id="CHEBI:29105"/>
    </ligand>
</feature>
<dbReference type="InterPro" id="IPR029045">
    <property type="entry name" value="ClpP/crotonase-like_dom_sf"/>
</dbReference>
<feature type="domain" description="CoA carboxyltransferase N-terminal" evidence="9">
    <location>
        <begin position="503"/>
        <end position="761"/>
    </location>
</feature>
<evidence type="ECO:0000256" key="4">
    <source>
        <dbReference type="ARBA" id="ARBA00022771"/>
    </source>
</evidence>
<reference evidence="10" key="2">
    <citation type="journal article" date="2019" name="Mitochondrial DNA Part B Resour">
        <title>Complete plastid genome of Lippia origanoides (Verbenaceae) and phylogenomic analysis of Lamiales.</title>
        <authorList>
            <person name="Sarzi D.S."/>
            <person name="Haerolde L."/>
            <person name="Lopes F.S."/>
            <person name="Furtado C."/>
            <person name="Oliveira D.R."/>
            <person name="Sakuragui C.M."/>
            <person name="Prosdocimi F."/>
        </authorList>
    </citation>
    <scope>NUCLEOTIDE SEQUENCE</scope>
    <source>
        <tissue evidence="10">Aerial parts</tissue>
    </source>
</reference>
<dbReference type="InterPro" id="IPR034733">
    <property type="entry name" value="AcCoA_carboxyl_beta"/>
</dbReference>
<comment type="subunit">
    <text evidence="7">Acetyl-CoA carboxylase is a heterohexamer composed of biotin carboxyl carrier protein, biotin carboxylase and two subunits each of ACCase subunit alpha and ACCase plastid-coded subunit beta (accD).</text>
</comment>
<evidence type="ECO:0000256" key="2">
    <source>
        <dbReference type="ARBA" id="ARBA00022679"/>
    </source>
</evidence>
<accession>A0A650AMZ6</accession>
<dbReference type="EC" id="2.1.3.15" evidence="7"/>
<keyword evidence="7" id="KW-0444">Lipid biosynthesis</keyword>
<gene>
    <name evidence="7 10" type="primary">accD</name>
</gene>
<keyword evidence="5 7" id="KW-0862">Zinc</keyword>
<feature type="binding site" evidence="7">
    <location>
        <position position="247"/>
    </location>
    <ligand>
        <name>Zn(2+)</name>
        <dbReference type="ChEBI" id="CHEBI:29105"/>
    </ligand>
</feature>
<dbReference type="GO" id="GO:2001295">
    <property type="term" value="P:malonyl-CoA biosynthetic process"/>
    <property type="evidence" value="ECO:0007669"/>
    <property type="project" value="UniProtKB-UniRule"/>
</dbReference>
<feature type="compositionally biased region" description="Acidic residues" evidence="8">
    <location>
        <begin position="307"/>
        <end position="316"/>
    </location>
</feature>
<feature type="region of interest" description="Disordered" evidence="8">
    <location>
        <begin position="192"/>
        <end position="233"/>
    </location>
</feature>
<dbReference type="GO" id="GO:0009570">
    <property type="term" value="C:chloroplast stroma"/>
    <property type="evidence" value="ECO:0007669"/>
    <property type="project" value="UniProtKB-SubCell"/>
</dbReference>
<feature type="compositionally biased region" description="Low complexity" evidence="8">
    <location>
        <begin position="215"/>
        <end position="233"/>
    </location>
</feature>
<dbReference type="RefSeq" id="YP_009722886.1">
    <property type="nucleotide sequence ID" value="NC_045405.1"/>
</dbReference>